<evidence type="ECO:0000256" key="12">
    <source>
        <dbReference type="ARBA" id="ARBA00023239"/>
    </source>
</evidence>
<dbReference type="GO" id="GO:0052855">
    <property type="term" value="F:ADP-dependent NAD(P)H-hydrate dehydratase activity"/>
    <property type="evidence" value="ECO:0007669"/>
    <property type="project" value="UniProtKB-UniRule"/>
</dbReference>
<evidence type="ECO:0000256" key="3">
    <source>
        <dbReference type="ARBA" id="ARBA00006001"/>
    </source>
</evidence>
<feature type="binding site" evidence="18">
    <location>
        <position position="59"/>
    </location>
    <ligand>
        <name>K(+)</name>
        <dbReference type="ChEBI" id="CHEBI:29103"/>
    </ligand>
</feature>
<gene>
    <name evidence="17" type="primary">nnrD</name>
    <name evidence="18" type="synonym">nnrE</name>
    <name evidence="22" type="ORF">GCM10008170_35040</name>
    <name evidence="23" type="ORF">JOD31_003551</name>
</gene>
<comment type="similarity">
    <text evidence="17">Belongs to the NnrD/CARKD family.</text>
</comment>
<keyword evidence="7 17" id="KW-0067">ATP-binding</keyword>
<keyword evidence="10 17" id="KW-0520">NAD</keyword>
<dbReference type="Gene3D" id="3.40.1190.20">
    <property type="match status" value="1"/>
</dbReference>
<dbReference type="InterPro" id="IPR030677">
    <property type="entry name" value="Nnr"/>
</dbReference>
<dbReference type="SUPFAM" id="SSF64153">
    <property type="entry name" value="YjeF N-terminal domain-like"/>
    <property type="match status" value="1"/>
</dbReference>
<evidence type="ECO:0000259" key="21">
    <source>
        <dbReference type="PROSITE" id="PS51385"/>
    </source>
</evidence>
<dbReference type="InterPro" id="IPR000631">
    <property type="entry name" value="CARKD"/>
</dbReference>
<feature type="binding site" evidence="18">
    <location>
        <position position="152"/>
    </location>
    <ligand>
        <name>(6S)-NADPHX</name>
        <dbReference type="ChEBI" id="CHEBI:64076"/>
    </ligand>
</feature>
<comment type="catalytic activity">
    <reaction evidence="1 18 19">
        <text>(6R)-NADHX = (6S)-NADHX</text>
        <dbReference type="Rhea" id="RHEA:32215"/>
        <dbReference type="ChEBI" id="CHEBI:64074"/>
        <dbReference type="ChEBI" id="CHEBI:64075"/>
        <dbReference type="EC" id="5.1.99.6"/>
    </reaction>
</comment>
<evidence type="ECO:0000256" key="6">
    <source>
        <dbReference type="ARBA" id="ARBA00022741"/>
    </source>
</evidence>
<evidence type="ECO:0000256" key="14">
    <source>
        <dbReference type="ARBA" id="ARBA00025153"/>
    </source>
</evidence>
<protein>
    <recommendedName>
        <fullName evidence="19">Bifunctional NAD(P)H-hydrate repair enzyme</fullName>
    </recommendedName>
    <alternativeName>
        <fullName evidence="19">Nicotinamide nucleotide repair protein</fullName>
    </alternativeName>
    <domain>
        <recommendedName>
            <fullName evidence="19">ADP-dependent (S)-NAD(P)H-hydrate dehydratase</fullName>
            <ecNumber evidence="19">4.2.1.136</ecNumber>
        </recommendedName>
        <alternativeName>
            <fullName evidence="19">ADP-dependent NAD(P)HX dehydratase</fullName>
        </alternativeName>
    </domain>
    <domain>
        <recommendedName>
            <fullName evidence="19">NAD(P)H-hydrate epimerase</fullName>
            <ecNumber evidence="19">5.1.99.6</ecNumber>
        </recommendedName>
    </domain>
</protein>
<evidence type="ECO:0000256" key="17">
    <source>
        <dbReference type="HAMAP-Rule" id="MF_01965"/>
    </source>
</evidence>
<dbReference type="InterPro" id="IPR036652">
    <property type="entry name" value="YjeF_N_dom_sf"/>
</dbReference>
<evidence type="ECO:0000313" key="24">
    <source>
        <dbReference type="Proteomes" id="UP000758856"/>
    </source>
</evidence>
<evidence type="ECO:0000256" key="8">
    <source>
        <dbReference type="ARBA" id="ARBA00022857"/>
    </source>
</evidence>
<feature type="binding site" evidence="18">
    <location>
        <position position="119"/>
    </location>
    <ligand>
        <name>K(+)</name>
        <dbReference type="ChEBI" id="CHEBI:29103"/>
    </ligand>
</feature>
<feature type="binding site" evidence="18">
    <location>
        <position position="155"/>
    </location>
    <ligand>
        <name>K(+)</name>
        <dbReference type="ChEBI" id="CHEBI:29103"/>
    </ligand>
</feature>
<evidence type="ECO:0000256" key="1">
    <source>
        <dbReference type="ARBA" id="ARBA00000013"/>
    </source>
</evidence>
<dbReference type="Proteomes" id="UP001143400">
    <property type="component" value="Unassembled WGS sequence"/>
</dbReference>
<evidence type="ECO:0000256" key="4">
    <source>
        <dbReference type="ARBA" id="ARBA00009524"/>
    </source>
</evidence>
<keyword evidence="6 17" id="KW-0547">Nucleotide-binding</keyword>
<reference evidence="22" key="3">
    <citation type="submission" date="2023-01" db="EMBL/GenBank/DDBJ databases">
        <authorList>
            <person name="Sun Q."/>
            <person name="Evtushenko L."/>
        </authorList>
    </citation>
    <scope>NUCLEOTIDE SEQUENCE</scope>
    <source>
        <strain evidence="22">VKM B-1606</strain>
    </source>
</reference>
<dbReference type="PROSITE" id="PS51383">
    <property type="entry name" value="YJEF_C_3"/>
    <property type="match status" value="1"/>
</dbReference>
<evidence type="ECO:0000259" key="20">
    <source>
        <dbReference type="PROSITE" id="PS51383"/>
    </source>
</evidence>
<evidence type="ECO:0000256" key="5">
    <source>
        <dbReference type="ARBA" id="ARBA00022723"/>
    </source>
</evidence>
<dbReference type="PIRSF" id="PIRSF017184">
    <property type="entry name" value="Nnr"/>
    <property type="match status" value="1"/>
</dbReference>
<evidence type="ECO:0000256" key="2">
    <source>
        <dbReference type="ARBA" id="ARBA00000909"/>
    </source>
</evidence>
<comment type="function">
    <text evidence="17">Catalyzes the dehydration of the S-form of NAD(P)HX at the expense of ADP, which is converted to AMP. Together with NAD(P)HX epimerase, which catalyzes the epimerization of the S- and R-forms, the enzyme allows the repair of both epimers of NAD(P)HX, a damaged form of NAD(P)H that is a result of enzymatic or heat-dependent hydration.</text>
</comment>
<keyword evidence="24" id="KW-1185">Reference proteome</keyword>
<comment type="function">
    <text evidence="18">Catalyzes the epimerization of the S- and R-forms of NAD(P)HX, a damaged form of NAD(P)H that is a result of enzymatic or heat-dependent hydration. This is a prerequisite for the S-specific NAD(P)H-hydrate dehydratase to allow the repair of both epimers of NAD(P)HX.</text>
</comment>
<dbReference type="PROSITE" id="PS51385">
    <property type="entry name" value="YJEF_N"/>
    <property type="match status" value="1"/>
</dbReference>
<comment type="subunit">
    <text evidence="17">Homotetramer.</text>
</comment>
<keyword evidence="5 18" id="KW-0479">Metal-binding</keyword>
<dbReference type="HAMAP" id="MF_01965">
    <property type="entry name" value="NADHX_dehydratase"/>
    <property type="match status" value="1"/>
</dbReference>
<feature type="binding site" evidence="18">
    <location>
        <begin position="123"/>
        <end position="129"/>
    </location>
    <ligand>
        <name>(6S)-NADPHX</name>
        <dbReference type="ChEBI" id="CHEBI:64076"/>
    </ligand>
</feature>
<evidence type="ECO:0000256" key="13">
    <source>
        <dbReference type="ARBA" id="ARBA00023268"/>
    </source>
</evidence>
<keyword evidence="9 18" id="KW-0630">Potassium</keyword>
<dbReference type="EMBL" id="BSFF01000010">
    <property type="protein sequence ID" value="GLK57484.1"/>
    <property type="molecule type" value="Genomic_DNA"/>
</dbReference>
<reference evidence="23 24" key="2">
    <citation type="submission" date="2021-01" db="EMBL/GenBank/DDBJ databases">
        <title>Genomic Encyclopedia of Type Strains, Phase IV (KMG-IV): sequencing the most valuable type-strain genomes for metagenomic binning, comparative biology and taxonomic classification.</title>
        <authorList>
            <person name="Goeker M."/>
        </authorList>
    </citation>
    <scope>NUCLEOTIDE SEQUENCE [LARGE SCALE GENOMIC DNA]</scope>
    <source>
        <strain evidence="23 24">DSM 6130</strain>
    </source>
</reference>
<dbReference type="PANTHER" id="PTHR12592:SF0">
    <property type="entry name" value="ATP-DEPENDENT (S)-NAD(P)H-HYDRATE DEHYDRATASE"/>
    <property type="match status" value="1"/>
</dbReference>
<comment type="catalytic activity">
    <reaction evidence="16 17 19">
        <text>(6S)-NADPHX + ADP = AMP + phosphate + NADPH + H(+)</text>
        <dbReference type="Rhea" id="RHEA:32235"/>
        <dbReference type="ChEBI" id="CHEBI:15378"/>
        <dbReference type="ChEBI" id="CHEBI:43474"/>
        <dbReference type="ChEBI" id="CHEBI:57783"/>
        <dbReference type="ChEBI" id="CHEBI:64076"/>
        <dbReference type="ChEBI" id="CHEBI:456215"/>
        <dbReference type="ChEBI" id="CHEBI:456216"/>
        <dbReference type="EC" id="4.2.1.136"/>
    </reaction>
</comment>
<sequence length="492" mass="49284">MTLELLSTTEMADADRRAPAAGAPAEALMEAAGRAVADAALDLWPLARRVVVMAGPGNNGGDGYVAARLLAARGLEVAVAALVPRERLKGDAAAAAGRWEGPVVPLAEAEFSGADVVIDALFGAGLSRALDGAAANAVERLRTAAVPTLAVDVPSGLDGDTGRPAGQGAVVRAGATVTFVRLKPGHVLYPGRALCGRLVLADIGMPERVVESVGATVFLNRPALWLAALPRPEPEGHKYGRGHCVVWTGPEFATGAARLSAVAALRAGAGAVTLIGPPSALRIHAAHVTAVMLRPADDAAGFAAAVALRRTDAAVVGPGAGEGVEEIVRRALDLAGAVVLDADALTAFAGRPEDLAAAIAARPDRPVVVTPHEGEFGRLFGDAAPSGSKLERAREAAVRLGAVVALKGPDTVVASLDGRAAIADNAPPYLATAGAGDVLAGIAAGLLAQRTPAFEAAAAAVWIHGEAAKAIGRGLIADDLPGALPAVLAALD</sequence>
<feature type="binding site" evidence="18">
    <location>
        <begin position="58"/>
        <end position="62"/>
    </location>
    <ligand>
        <name>(6S)-NADPHX</name>
        <dbReference type="ChEBI" id="CHEBI:64076"/>
    </ligand>
</feature>
<comment type="cofactor">
    <cofactor evidence="18 19">
        <name>K(+)</name>
        <dbReference type="ChEBI" id="CHEBI:29103"/>
    </cofactor>
    <text evidence="18 19">Binds 1 potassium ion per subunit.</text>
</comment>
<dbReference type="GO" id="GO:0052856">
    <property type="term" value="F:NAD(P)HX epimerase activity"/>
    <property type="evidence" value="ECO:0007669"/>
    <property type="project" value="UniProtKB-UniRule"/>
</dbReference>
<evidence type="ECO:0000256" key="16">
    <source>
        <dbReference type="ARBA" id="ARBA00049209"/>
    </source>
</evidence>
<feature type="domain" description="YjeF C-terminal" evidence="20">
    <location>
        <begin position="221"/>
        <end position="491"/>
    </location>
</feature>
<evidence type="ECO:0000256" key="19">
    <source>
        <dbReference type="PIRNR" id="PIRNR017184"/>
    </source>
</evidence>
<evidence type="ECO:0000256" key="15">
    <source>
        <dbReference type="ARBA" id="ARBA00048238"/>
    </source>
</evidence>
<feature type="binding site" evidence="17">
    <location>
        <position position="372"/>
    </location>
    <ligand>
        <name>(6S)-NADPHX</name>
        <dbReference type="ChEBI" id="CHEBI:64076"/>
    </ligand>
</feature>
<keyword evidence="13" id="KW-0511">Multifunctional enzyme</keyword>
<comment type="catalytic activity">
    <reaction evidence="2 18 19">
        <text>(6R)-NADPHX = (6S)-NADPHX</text>
        <dbReference type="Rhea" id="RHEA:32227"/>
        <dbReference type="ChEBI" id="CHEBI:64076"/>
        <dbReference type="ChEBI" id="CHEBI:64077"/>
        <dbReference type="EC" id="5.1.99.6"/>
    </reaction>
</comment>
<dbReference type="EMBL" id="JAFBCY010000004">
    <property type="protein sequence ID" value="MBM7853300.1"/>
    <property type="molecule type" value="Genomic_DNA"/>
</dbReference>
<dbReference type="InterPro" id="IPR029056">
    <property type="entry name" value="Ribokinase-like"/>
</dbReference>
<evidence type="ECO:0000256" key="7">
    <source>
        <dbReference type="ARBA" id="ARBA00022840"/>
    </source>
</evidence>
<evidence type="ECO:0000256" key="10">
    <source>
        <dbReference type="ARBA" id="ARBA00023027"/>
    </source>
</evidence>
<dbReference type="Pfam" id="PF01256">
    <property type="entry name" value="Carb_kinase"/>
    <property type="match status" value="1"/>
</dbReference>
<proteinExistence type="inferred from homology"/>
<feature type="domain" description="YjeF N-terminal" evidence="21">
    <location>
        <begin position="11"/>
        <end position="211"/>
    </location>
</feature>
<dbReference type="InterPro" id="IPR004443">
    <property type="entry name" value="YjeF_N_dom"/>
</dbReference>
<accession>A0A9W6IXP0</accession>
<comment type="similarity">
    <text evidence="3 19">In the N-terminal section; belongs to the NnrE/AIBP family.</text>
</comment>
<organism evidence="22 25">
    <name type="scientific">Methylopila capsulata</name>
    <dbReference type="NCBI Taxonomy" id="61654"/>
    <lineage>
        <taxon>Bacteria</taxon>
        <taxon>Pseudomonadati</taxon>
        <taxon>Pseudomonadota</taxon>
        <taxon>Alphaproteobacteria</taxon>
        <taxon>Hyphomicrobiales</taxon>
        <taxon>Methylopilaceae</taxon>
        <taxon>Methylopila</taxon>
    </lineage>
</organism>
<comment type="similarity">
    <text evidence="4 19">In the C-terminal section; belongs to the NnrD/CARKD family.</text>
</comment>
<comment type="caution">
    <text evidence="18">Lacks conserved residue(s) required for the propagation of feature annotation.</text>
</comment>
<dbReference type="EC" id="5.1.99.6" evidence="19"/>
<dbReference type="EC" id="4.2.1.136" evidence="19"/>
<keyword evidence="11 18" id="KW-0413">Isomerase</keyword>
<dbReference type="Proteomes" id="UP000758856">
    <property type="component" value="Unassembled WGS sequence"/>
</dbReference>
<keyword evidence="12 17" id="KW-0456">Lyase</keyword>
<dbReference type="CDD" id="cd01171">
    <property type="entry name" value="YXKO-related"/>
    <property type="match status" value="1"/>
</dbReference>
<feature type="binding site" evidence="17">
    <location>
        <position position="319"/>
    </location>
    <ligand>
        <name>(6S)-NADPHX</name>
        <dbReference type="ChEBI" id="CHEBI:64076"/>
    </ligand>
</feature>
<dbReference type="NCBIfam" id="TIGR00197">
    <property type="entry name" value="yjeF_nterm"/>
    <property type="match status" value="1"/>
</dbReference>
<feature type="binding site" evidence="17">
    <location>
        <position position="437"/>
    </location>
    <ligand>
        <name>(6S)-NADPHX</name>
        <dbReference type="ChEBI" id="CHEBI:64076"/>
    </ligand>
</feature>
<evidence type="ECO:0000313" key="23">
    <source>
        <dbReference type="EMBL" id="MBM7853300.1"/>
    </source>
</evidence>
<comment type="caution">
    <text evidence="22">The sequence shown here is derived from an EMBL/GenBank/DDBJ whole genome shotgun (WGS) entry which is preliminary data.</text>
</comment>
<evidence type="ECO:0000256" key="9">
    <source>
        <dbReference type="ARBA" id="ARBA00022958"/>
    </source>
</evidence>
<dbReference type="HAMAP" id="MF_01966">
    <property type="entry name" value="NADHX_epimerase"/>
    <property type="match status" value="1"/>
</dbReference>
<dbReference type="AlphaFoldDB" id="A0A9W6IXP0"/>
<dbReference type="NCBIfam" id="TIGR00196">
    <property type="entry name" value="yjeF_cterm"/>
    <property type="match status" value="1"/>
</dbReference>
<dbReference type="GO" id="GO:0110051">
    <property type="term" value="P:metabolite repair"/>
    <property type="evidence" value="ECO:0007669"/>
    <property type="project" value="TreeGrafter"/>
</dbReference>
<dbReference type="Gene3D" id="3.40.50.10260">
    <property type="entry name" value="YjeF N-terminal domain"/>
    <property type="match status" value="1"/>
</dbReference>
<evidence type="ECO:0000313" key="25">
    <source>
        <dbReference type="Proteomes" id="UP001143400"/>
    </source>
</evidence>
<dbReference type="SUPFAM" id="SSF53613">
    <property type="entry name" value="Ribokinase-like"/>
    <property type="match status" value="1"/>
</dbReference>
<comment type="function">
    <text evidence="14 19">Bifunctional enzyme that catalyzes the epimerization of the S- and R-forms of NAD(P)HX and the dehydration of the S-form of NAD(P)HX at the expense of ADP, which is converted to AMP. This allows the repair of both epimers of NAD(P)HX, a damaged form of NAD(P)H that is a result of enzymatic or heat-dependent hydration.</text>
</comment>
<dbReference type="GO" id="GO:0005524">
    <property type="term" value="F:ATP binding"/>
    <property type="evidence" value="ECO:0007669"/>
    <property type="project" value="UniProtKB-UniRule"/>
</dbReference>
<feature type="binding site" evidence="17">
    <location>
        <position position="256"/>
    </location>
    <ligand>
        <name>(6S)-NADPHX</name>
        <dbReference type="ChEBI" id="CHEBI:64076"/>
    </ligand>
</feature>
<dbReference type="PANTHER" id="PTHR12592">
    <property type="entry name" value="ATP-DEPENDENT (S)-NAD(P)H-HYDRATE DEHYDRATASE FAMILY MEMBER"/>
    <property type="match status" value="1"/>
</dbReference>
<keyword evidence="8 17" id="KW-0521">NADP</keyword>
<dbReference type="GO" id="GO:0046496">
    <property type="term" value="P:nicotinamide nucleotide metabolic process"/>
    <property type="evidence" value="ECO:0007669"/>
    <property type="project" value="UniProtKB-UniRule"/>
</dbReference>
<reference evidence="22" key="1">
    <citation type="journal article" date="2014" name="Int. J. Syst. Evol. Microbiol.">
        <title>Complete genome sequence of Corynebacterium casei LMG S-19264T (=DSM 44701T), isolated from a smear-ripened cheese.</title>
        <authorList>
            <consortium name="US DOE Joint Genome Institute (JGI-PGF)"/>
            <person name="Walter F."/>
            <person name="Albersmeier A."/>
            <person name="Kalinowski J."/>
            <person name="Ruckert C."/>
        </authorList>
    </citation>
    <scope>NUCLEOTIDE SEQUENCE</scope>
    <source>
        <strain evidence="22">VKM B-1606</strain>
    </source>
</reference>
<evidence type="ECO:0000313" key="22">
    <source>
        <dbReference type="EMBL" id="GLK57484.1"/>
    </source>
</evidence>
<comment type="catalytic activity">
    <reaction evidence="15 17 19">
        <text>(6S)-NADHX + ADP = AMP + phosphate + NADH + H(+)</text>
        <dbReference type="Rhea" id="RHEA:32223"/>
        <dbReference type="ChEBI" id="CHEBI:15378"/>
        <dbReference type="ChEBI" id="CHEBI:43474"/>
        <dbReference type="ChEBI" id="CHEBI:57945"/>
        <dbReference type="ChEBI" id="CHEBI:64074"/>
        <dbReference type="ChEBI" id="CHEBI:456215"/>
        <dbReference type="ChEBI" id="CHEBI:456216"/>
        <dbReference type="EC" id="4.2.1.136"/>
    </reaction>
</comment>
<comment type="similarity">
    <text evidence="18">Belongs to the NnrE/AIBP family.</text>
</comment>
<evidence type="ECO:0000256" key="11">
    <source>
        <dbReference type="ARBA" id="ARBA00023235"/>
    </source>
</evidence>
<dbReference type="Pfam" id="PF03853">
    <property type="entry name" value="YjeF_N"/>
    <property type="match status" value="1"/>
</dbReference>
<dbReference type="GO" id="GO:0046872">
    <property type="term" value="F:metal ion binding"/>
    <property type="evidence" value="ECO:0007669"/>
    <property type="project" value="UniProtKB-UniRule"/>
</dbReference>
<feature type="binding site" evidence="17">
    <location>
        <begin position="407"/>
        <end position="411"/>
    </location>
    <ligand>
        <name>AMP</name>
        <dbReference type="ChEBI" id="CHEBI:456215"/>
    </ligand>
</feature>
<name>A0A9W6IXP0_9HYPH</name>
<dbReference type="RefSeq" id="WP_246482568.1">
    <property type="nucleotide sequence ID" value="NZ_BSFF01000010.1"/>
</dbReference>
<comment type="cofactor">
    <cofactor evidence="17">
        <name>Mg(2+)</name>
        <dbReference type="ChEBI" id="CHEBI:18420"/>
    </cofactor>
</comment>
<feature type="binding site" evidence="17">
    <location>
        <position position="436"/>
    </location>
    <ligand>
        <name>AMP</name>
        <dbReference type="ChEBI" id="CHEBI:456215"/>
    </ligand>
</feature>
<evidence type="ECO:0000256" key="18">
    <source>
        <dbReference type="HAMAP-Rule" id="MF_01966"/>
    </source>
</evidence>